<feature type="transmembrane region" description="Helical" evidence="6">
    <location>
        <begin position="131"/>
        <end position="149"/>
    </location>
</feature>
<dbReference type="AlphaFoldDB" id="A0A6J6JCG8"/>
<sequence length="345" mass="38385">MNVEAWIWIVSIAAIAVVMIGDLIVQVRKPHEPTFKESAIQYVVYFGLALMFTLLVTEVWGGRFGGEYLAGYITEWSLSVDNLFVFLIIFTKFRVPRHLQSEALLVGIVLALILRGIFIALGAAAIENFSWVFYLFGAFLLYTAVLLVWDTFKKEEEDKVPGGKIVALIKTRFRTVDEFHGTKLTIIQKGKRYITPLLLVMIAIGFTDLLFALDSIPAVYGLTSEPYIVFMANAFALLGLRQLFFLLSGLMERLKYLGVGLSVILGWIGVKLVIHALHKNELPFINGGEPIKVIPEITTELSLGVIVSTLILTTIISLIATSGETKPEKKKSKKTPAKKKSSKKS</sequence>
<evidence type="ECO:0000256" key="3">
    <source>
        <dbReference type="ARBA" id="ARBA00022989"/>
    </source>
</evidence>
<dbReference type="PANTHER" id="PTHR30238:SF0">
    <property type="entry name" value="THYLAKOID MEMBRANE PROTEIN TERC, CHLOROPLASTIC"/>
    <property type="match status" value="1"/>
</dbReference>
<dbReference type="InterPro" id="IPR005496">
    <property type="entry name" value="Integral_membrane_TerC"/>
</dbReference>
<gene>
    <name evidence="7" type="ORF">UFOPK2131_00461</name>
</gene>
<dbReference type="NCBIfam" id="TIGR03718">
    <property type="entry name" value="R_switched_Alx"/>
    <property type="match status" value="1"/>
</dbReference>
<evidence type="ECO:0000313" key="7">
    <source>
        <dbReference type="EMBL" id="CAB4633669.1"/>
    </source>
</evidence>
<keyword evidence="4 6" id="KW-0472">Membrane</keyword>
<feature type="transmembrane region" description="Helical" evidence="6">
    <location>
        <begin position="226"/>
        <end position="244"/>
    </location>
</feature>
<feature type="transmembrane region" description="Helical" evidence="6">
    <location>
        <begin position="69"/>
        <end position="91"/>
    </location>
</feature>
<name>A0A6J6JCG8_9ZZZZ</name>
<evidence type="ECO:0000256" key="4">
    <source>
        <dbReference type="ARBA" id="ARBA00023136"/>
    </source>
</evidence>
<proteinExistence type="predicted"/>
<accession>A0A6J6JCG8</accession>
<keyword evidence="2 6" id="KW-0812">Transmembrane</keyword>
<feature type="transmembrane region" description="Helical" evidence="6">
    <location>
        <begin position="256"/>
        <end position="277"/>
    </location>
</feature>
<dbReference type="EMBL" id="CAEZVT010000036">
    <property type="protein sequence ID" value="CAB4633669.1"/>
    <property type="molecule type" value="Genomic_DNA"/>
</dbReference>
<feature type="transmembrane region" description="Helical" evidence="6">
    <location>
        <begin position="39"/>
        <end position="57"/>
    </location>
</feature>
<protein>
    <submittedName>
        <fullName evidence="7">Unannotated protein</fullName>
    </submittedName>
</protein>
<evidence type="ECO:0000256" key="5">
    <source>
        <dbReference type="SAM" id="MobiDB-lite"/>
    </source>
</evidence>
<reference evidence="7" key="1">
    <citation type="submission" date="2020-05" db="EMBL/GenBank/DDBJ databases">
        <authorList>
            <person name="Chiriac C."/>
            <person name="Salcher M."/>
            <person name="Ghai R."/>
            <person name="Kavagutti S V."/>
        </authorList>
    </citation>
    <scope>NUCLEOTIDE SEQUENCE</scope>
</reference>
<comment type="subcellular location">
    <subcellularLocation>
        <location evidence="1">Membrane</location>
        <topology evidence="1">Multi-pass membrane protein</topology>
    </subcellularLocation>
</comment>
<organism evidence="7">
    <name type="scientific">freshwater metagenome</name>
    <dbReference type="NCBI Taxonomy" id="449393"/>
    <lineage>
        <taxon>unclassified sequences</taxon>
        <taxon>metagenomes</taxon>
        <taxon>ecological metagenomes</taxon>
    </lineage>
</organism>
<feature type="transmembrane region" description="Helical" evidence="6">
    <location>
        <begin position="103"/>
        <end position="125"/>
    </location>
</feature>
<dbReference type="InterPro" id="IPR022369">
    <property type="entry name" value="Integral_membrane_TerC_rswitch"/>
</dbReference>
<feature type="compositionally biased region" description="Basic residues" evidence="5">
    <location>
        <begin position="328"/>
        <end position="345"/>
    </location>
</feature>
<feature type="transmembrane region" description="Helical" evidence="6">
    <location>
        <begin position="6"/>
        <end position="27"/>
    </location>
</feature>
<dbReference type="Pfam" id="PF03741">
    <property type="entry name" value="TerC"/>
    <property type="match status" value="1"/>
</dbReference>
<feature type="transmembrane region" description="Helical" evidence="6">
    <location>
        <begin position="297"/>
        <end position="321"/>
    </location>
</feature>
<keyword evidence="3 6" id="KW-1133">Transmembrane helix</keyword>
<feature type="region of interest" description="Disordered" evidence="5">
    <location>
        <begin position="323"/>
        <end position="345"/>
    </location>
</feature>
<evidence type="ECO:0000256" key="2">
    <source>
        <dbReference type="ARBA" id="ARBA00022692"/>
    </source>
</evidence>
<dbReference type="GO" id="GO:0016020">
    <property type="term" value="C:membrane"/>
    <property type="evidence" value="ECO:0007669"/>
    <property type="project" value="UniProtKB-SubCell"/>
</dbReference>
<evidence type="ECO:0000256" key="6">
    <source>
        <dbReference type="SAM" id="Phobius"/>
    </source>
</evidence>
<dbReference type="PANTHER" id="PTHR30238">
    <property type="entry name" value="MEMBRANE BOUND PREDICTED REDOX MODULATOR"/>
    <property type="match status" value="1"/>
</dbReference>
<evidence type="ECO:0000256" key="1">
    <source>
        <dbReference type="ARBA" id="ARBA00004141"/>
    </source>
</evidence>
<feature type="transmembrane region" description="Helical" evidence="6">
    <location>
        <begin position="197"/>
        <end position="220"/>
    </location>
</feature>